<evidence type="ECO:0000313" key="2">
    <source>
        <dbReference type="Proteomes" id="UP000261580"/>
    </source>
</evidence>
<dbReference type="Proteomes" id="UP000261580">
    <property type="component" value="Unassembled WGS sequence"/>
</dbReference>
<reference evidence="1" key="1">
    <citation type="submission" date="2025-08" db="UniProtKB">
        <authorList>
            <consortium name="Ensembl"/>
        </authorList>
    </citation>
    <scope>IDENTIFICATION</scope>
</reference>
<evidence type="ECO:0000313" key="1">
    <source>
        <dbReference type="Ensembl" id="ENSNBRP00000001038.1"/>
    </source>
</evidence>
<reference evidence="1" key="2">
    <citation type="submission" date="2025-09" db="UniProtKB">
        <authorList>
            <consortium name="Ensembl"/>
        </authorList>
    </citation>
    <scope>IDENTIFICATION</scope>
</reference>
<evidence type="ECO:0008006" key="3">
    <source>
        <dbReference type="Google" id="ProtNLM"/>
    </source>
</evidence>
<proteinExistence type="predicted"/>
<dbReference type="AlphaFoldDB" id="A0A3Q4G4Q4"/>
<name>A0A3Q4G4Q4_NEOBR</name>
<protein>
    <recommendedName>
        <fullName evidence="3">AIG1-type G domain-containing protein</fullName>
    </recommendedName>
</protein>
<accession>A0A3Q4G4Q4</accession>
<dbReference type="Gene3D" id="3.40.50.300">
    <property type="entry name" value="P-loop containing nucleotide triphosphate hydrolases"/>
    <property type="match status" value="1"/>
</dbReference>
<keyword evidence="2" id="KW-1185">Reference proteome</keyword>
<dbReference type="InterPro" id="IPR027417">
    <property type="entry name" value="P-loop_NTPase"/>
</dbReference>
<dbReference type="Bgee" id="ENSNBRG00000000887">
    <property type="expression patterns" value="Expressed in zone of skin"/>
</dbReference>
<organism evidence="1 2">
    <name type="scientific">Neolamprologus brichardi</name>
    <name type="common">Fairy cichlid</name>
    <name type="synonym">Lamprologus brichardi</name>
    <dbReference type="NCBI Taxonomy" id="32507"/>
    <lineage>
        <taxon>Eukaryota</taxon>
        <taxon>Metazoa</taxon>
        <taxon>Chordata</taxon>
        <taxon>Craniata</taxon>
        <taxon>Vertebrata</taxon>
        <taxon>Euteleostomi</taxon>
        <taxon>Actinopterygii</taxon>
        <taxon>Neopterygii</taxon>
        <taxon>Teleostei</taxon>
        <taxon>Neoteleostei</taxon>
        <taxon>Acanthomorphata</taxon>
        <taxon>Ovalentaria</taxon>
        <taxon>Cichlomorphae</taxon>
        <taxon>Cichliformes</taxon>
        <taxon>Cichlidae</taxon>
        <taxon>African cichlids</taxon>
        <taxon>Pseudocrenilabrinae</taxon>
        <taxon>Lamprologini</taxon>
        <taxon>Neolamprologus</taxon>
    </lineage>
</organism>
<dbReference type="Ensembl" id="ENSNBRT00000001090.1">
    <property type="protein sequence ID" value="ENSNBRP00000001038.1"/>
    <property type="gene ID" value="ENSNBRG00000000887.1"/>
</dbReference>
<sequence length="100" mass="11700">CQFEGQELKIFGKEAHHYTMVLFTYGDNLEEDEVNIEDFIKESKALSDFILHSTKNNLIQLLAKVFGPLEPFHILSHYSHKHESILLEVHMKDQHKVVHT</sequence>